<keyword evidence="19" id="KW-1185">Reference proteome</keyword>
<dbReference type="GO" id="GO:0006310">
    <property type="term" value="P:DNA recombination"/>
    <property type="evidence" value="ECO:0007669"/>
    <property type="project" value="UniProtKB-KW"/>
</dbReference>
<evidence type="ECO:0000256" key="14">
    <source>
        <dbReference type="ARBA" id="ARBA00048173"/>
    </source>
</evidence>
<dbReference type="InterPro" id="IPR057670">
    <property type="entry name" value="SH3_retrovirus"/>
</dbReference>
<dbReference type="InterPro" id="IPR012337">
    <property type="entry name" value="RNaseH-like_sf"/>
</dbReference>
<keyword evidence="8" id="KW-0694">RNA-binding</keyword>
<dbReference type="GO" id="GO:0003723">
    <property type="term" value="F:RNA binding"/>
    <property type="evidence" value="ECO:0007669"/>
    <property type="project" value="UniProtKB-KW"/>
</dbReference>
<comment type="caution">
    <text evidence="18">The sequence shown here is derived from an EMBL/GenBank/DDBJ whole genome shotgun (WGS) entry which is preliminary data.</text>
</comment>
<dbReference type="GO" id="GO:0032196">
    <property type="term" value="P:transposition"/>
    <property type="evidence" value="ECO:0007669"/>
    <property type="project" value="UniProtKB-KW"/>
</dbReference>
<comment type="catalytic activity">
    <reaction evidence="14">
        <text>DNA(n) + a 2'-deoxyribonucleoside 5'-triphosphate = DNA(n+1) + diphosphate</text>
        <dbReference type="Rhea" id="RHEA:22508"/>
        <dbReference type="Rhea" id="RHEA-COMP:17339"/>
        <dbReference type="Rhea" id="RHEA-COMP:17340"/>
        <dbReference type="ChEBI" id="CHEBI:33019"/>
        <dbReference type="ChEBI" id="CHEBI:61560"/>
        <dbReference type="ChEBI" id="CHEBI:173112"/>
        <dbReference type="EC" id="2.7.7.49"/>
    </reaction>
</comment>
<evidence type="ECO:0000256" key="10">
    <source>
        <dbReference type="ARBA" id="ARBA00022918"/>
    </source>
</evidence>
<dbReference type="GO" id="GO:0003964">
    <property type="term" value="F:RNA-directed DNA polymerase activity"/>
    <property type="evidence" value="ECO:0007669"/>
    <property type="project" value="UniProtKB-KW"/>
</dbReference>
<keyword evidence="5" id="KW-0255">Endonuclease</keyword>
<reference evidence="18" key="1">
    <citation type="submission" date="2021-03" db="EMBL/GenBank/DDBJ databases">
        <title>Draft genome sequence of rust myrtle Austropuccinia psidii MF-1, a brazilian biotype.</title>
        <authorList>
            <person name="Quecine M.C."/>
            <person name="Pachon D.M.R."/>
            <person name="Bonatelli M.L."/>
            <person name="Correr F.H."/>
            <person name="Franceschini L.M."/>
            <person name="Leite T.F."/>
            <person name="Margarido G.R.A."/>
            <person name="Almeida C.A."/>
            <person name="Ferrarezi J.A."/>
            <person name="Labate C.A."/>
        </authorList>
    </citation>
    <scope>NUCLEOTIDE SEQUENCE</scope>
    <source>
        <strain evidence="18">MF-1</strain>
    </source>
</reference>
<dbReference type="AlphaFoldDB" id="A0A9Q3JJX3"/>
<dbReference type="InterPro" id="IPR001584">
    <property type="entry name" value="Integrase_cat-core"/>
</dbReference>
<evidence type="ECO:0000256" key="2">
    <source>
        <dbReference type="ARBA" id="ARBA00022695"/>
    </source>
</evidence>
<keyword evidence="7" id="KW-0460">Magnesium</keyword>
<keyword evidence="9" id="KW-0229">DNA integration</keyword>
<dbReference type="InterPro" id="IPR013103">
    <property type="entry name" value="RVT_2"/>
</dbReference>
<keyword evidence="2" id="KW-0548">Nucleotidyltransferase</keyword>
<name>A0A9Q3JJX3_9BASI</name>
<organism evidence="18 19">
    <name type="scientific">Austropuccinia psidii MF-1</name>
    <dbReference type="NCBI Taxonomy" id="1389203"/>
    <lineage>
        <taxon>Eukaryota</taxon>
        <taxon>Fungi</taxon>
        <taxon>Dikarya</taxon>
        <taxon>Basidiomycota</taxon>
        <taxon>Pucciniomycotina</taxon>
        <taxon>Pucciniomycetes</taxon>
        <taxon>Pucciniales</taxon>
        <taxon>Sphaerophragmiaceae</taxon>
        <taxon>Austropuccinia</taxon>
    </lineage>
</organism>
<keyword evidence="11" id="KW-0808">Transferase</keyword>
<evidence type="ECO:0000256" key="16">
    <source>
        <dbReference type="SAM" id="MobiDB-lite"/>
    </source>
</evidence>
<evidence type="ECO:0000256" key="8">
    <source>
        <dbReference type="ARBA" id="ARBA00022884"/>
    </source>
</evidence>
<accession>A0A9Q3JJX3</accession>
<keyword evidence="13" id="KW-0511">Multifunctional enzyme</keyword>
<keyword evidence="3" id="KW-0540">Nuclease</keyword>
<evidence type="ECO:0000256" key="4">
    <source>
        <dbReference type="ARBA" id="ARBA00022723"/>
    </source>
</evidence>
<evidence type="ECO:0000259" key="17">
    <source>
        <dbReference type="PROSITE" id="PS50994"/>
    </source>
</evidence>
<dbReference type="GO" id="GO:0005634">
    <property type="term" value="C:nucleus"/>
    <property type="evidence" value="ECO:0007669"/>
    <property type="project" value="UniProtKB-ARBA"/>
</dbReference>
<keyword evidence="10" id="KW-0695">RNA-directed DNA polymerase</keyword>
<keyword evidence="4" id="KW-0479">Metal-binding</keyword>
<evidence type="ECO:0000256" key="3">
    <source>
        <dbReference type="ARBA" id="ARBA00022722"/>
    </source>
</evidence>
<dbReference type="InterPro" id="IPR039537">
    <property type="entry name" value="Retrotran_Ty1/copia-like"/>
</dbReference>
<dbReference type="GO" id="GO:0016787">
    <property type="term" value="F:hydrolase activity"/>
    <property type="evidence" value="ECO:0007669"/>
    <property type="project" value="UniProtKB-KW"/>
</dbReference>
<gene>
    <name evidence="18" type="ORF">O181_104323</name>
</gene>
<dbReference type="GO" id="GO:0046872">
    <property type="term" value="F:metal ion binding"/>
    <property type="evidence" value="ECO:0007669"/>
    <property type="project" value="UniProtKB-KW"/>
</dbReference>
<keyword evidence="6" id="KW-0378">Hydrolase</keyword>
<dbReference type="Proteomes" id="UP000765509">
    <property type="component" value="Unassembled WGS sequence"/>
</dbReference>
<evidence type="ECO:0000256" key="5">
    <source>
        <dbReference type="ARBA" id="ARBA00022759"/>
    </source>
</evidence>
<evidence type="ECO:0000256" key="1">
    <source>
        <dbReference type="ARBA" id="ARBA00022578"/>
    </source>
</evidence>
<keyword evidence="12" id="KW-0233">DNA recombination</keyword>
<protein>
    <recommendedName>
        <fullName evidence="17">Integrase catalytic domain-containing protein</fullName>
    </recommendedName>
</protein>
<evidence type="ECO:0000256" key="12">
    <source>
        <dbReference type="ARBA" id="ARBA00023172"/>
    </source>
</evidence>
<dbReference type="GO" id="GO:0015074">
    <property type="term" value="P:DNA integration"/>
    <property type="evidence" value="ECO:0007669"/>
    <property type="project" value="UniProtKB-KW"/>
</dbReference>
<evidence type="ECO:0000313" key="19">
    <source>
        <dbReference type="Proteomes" id="UP000765509"/>
    </source>
</evidence>
<feature type="compositionally biased region" description="Basic and acidic residues" evidence="16">
    <location>
        <begin position="245"/>
        <end position="254"/>
    </location>
</feature>
<dbReference type="Gene3D" id="3.30.420.10">
    <property type="entry name" value="Ribonuclease H-like superfamily/Ribonuclease H"/>
    <property type="match status" value="1"/>
</dbReference>
<evidence type="ECO:0000256" key="7">
    <source>
        <dbReference type="ARBA" id="ARBA00022842"/>
    </source>
</evidence>
<evidence type="ECO:0000256" key="13">
    <source>
        <dbReference type="ARBA" id="ARBA00023268"/>
    </source>
</evidence>
<evidence type="ECO:0000256" key="11">
    <source>
        <dbReference type="ARBA" id="ARBA00022932"/>
    </source>
</evidence>
<dbReference type="GO" id="GO:0004519">
    <property type="term" value="F:endonuclease activity"/>
    <property type="evidence" value="ECO:0007669"/>
    <property type="project" value="UniProtKB-KW"/>
</dbReference>
<dbReference type="PROSITE" id="PS50994">
    <property type="entry name" value="INTEGRASE"/>
    <property type="match status" value="1"/>
</dbReference>
<proteinExistence type="predicted"/>
<dbReference type="PANTHER" id="PTHR42648">
    <property type="entry name" value="TRANSPOSASE, PUTATIVE-RELATED"/>
    <property type="match status" value="1"/>
</dbReference>
<dbReference type="EMBL" id="AVOT02076068">
    <property type="protein sequence ID" value="MBW0564608.1"/>
    <property type="molecule type" value="Genomic_DNA"/>
</dbReference>
<dbReference type="SUPFAM" id="SSF53098">
    <property type="entry name" value="Ribonuclease H-like"/>
    <property type="match status" value="1"/>
</dbReference>
<dbReference type="Pfam" id="PF07727">
    <property type="entry name" value="RVT_2"/>
    <property type="match status" value="1"/>
</dbReference>
<sequence>MRFVYLLKEKADTYHFFLKFQTLVENQTSNAIKTVVSDNGGEFVNRKFSSLFSTKGIKHLTTAPYTPQQNPVSEWGNRTLLERIRVFLCDYKVPLEWWGEACSMAAYVLNQTPIASINYSTPISLWDSLKSQNTSTLHPFGCTAIMHRSKANRTSKVDTTGICCMLIGIEDGHKNFCLFEPNSKNIYITHDCVFLDSEAFRPKFVSNHSSPSDLAEFPSIHSITEDSPESPVPLLSAPNEPNTENAHHSSHPDESLSSTTFPIIPSSGEQPCPVDNTCPPTQHPPPSPIIPKGWTFDLVPDEAPKNIESTISSKNIVLGKRQSQPPSRFAGAVSKTAPRSFKEAMASPKANAWMFAIQKEFASLERHGVLEEVEGLDFHDTFAPTGRLATLRSLLGYCAEKDLDLHQMDVKTAFLHGDLDEVIHISLPEGYQPSGSGDLCLRLKKSLYGLRQSPRNWYLKIKTFFLTAGFRPSAADPCLFIKNSADPCFVFIHVDDLVIGGANLDSF</sequence>
<evidence type="ECO:0000313" key="18">
    <source>
        <dbReference type="EMBL" id="MBW0564608.1"/>
    </source>
</evidence>
<dbReference type="Pfam" id="PF25597">
    <property type="entry name" value="SH3_retrovirus"/>
    <property type="match status" value="1"/>
</dbReference>
<feature type="domain" description="Integrase catalytic" evidence="17">
    <location>
        <begin position="1"/>
        <end position="130"/>
    </location>
</feature>
<dbReference type="OrthoDB" id="414104at2759"/>
<dbReference type="GO" id="GO:0003887">
    <property type="term" value="F:DNA-directed DNA polymerase activity"/>
    <property type="evidence" value="ECO:0007669"/>
    <property type="project" value="UniProtKB-KW"/>
</dbReference>
<feature type="region of interest" description="Disordered" evidence="16">
    <location>
        <begin position="222"/>
        <end position="289"/>
    </location>
</feature>
<evidence type="ECO:0000256" key="9">
    <source>
        <dbReference type="ARBA" id="ARBA00022908"/>
    </source>
</evidence>
<comment type="catalytic activity">
    <reaction evidence="15">
        <text>DNA(n) + a 2'-deoxyribonucleoside 5'-triphosphate = DNA(n+1) + diphosphate</text>
        <dbReference type="Rhea" id="RHEA:22508"/>
        <dbReference type="Rhea" id="RHEA-COMP:17339"/>
        <dbReference type="Rhea" id="RHEA-COMP:17340"/>
        <dbReference type="ChEBI" id="CHEBI:33019"/>
        <dbReference type="ChEBI" id="CHEBI:61560"/>
        <dbReference type="ChEBI" id="CHEBI:173112"/>
        <dbReference type="EC" id="2.7.7.7"/>
    </reaction>
</comment>
<dbReference type="InterPro" id="IPR036397">
    <property type="entry name" value="RNaseH_sf"/>
</dbReference>
<keyword evidence="1" id="KW-0815">Transposition</keyword>
<dbReference type="PANTHER" id="PTHR42648:SF11">
    <property type="entry name" value="TRANSPOSON TY4-P GAG-POL POLYPROTEIN"/>
    <property type="match status" value="1"/>
</dbReference>
<keyword evidence="11" id="KW-0239">DNA-directed DNA polymerase</keyword>
<evidence type="ECO:0000256" key="6">
    <source>
        <dbReference type="ARBA" id="ARBA00022801"/>
    </source>
</evidence>
<evidence type="ECO:0000256" key="15">
    <source>
        <dbReference type="ARBA" id="ARBA00049244"/>
    </source>
</evidence>